<dbReference type="EMBL" id="BK016188">
    <property type="protein sequence ID" value="DAG01174.1"/>
    <property type="molecule type" value="Genomic_DNA"/>
</dbReference>
<name>A0A8S5V397_9CAUD</name>
<organism evidence="1">
    <name type="scientific">Siphoviridae sp. ctt0c4</name>
    <dbReference type="NCBI Taxonomy" id="2825702"/>
    <lineage>
        <taxon>Viruses</taxon>
        <taxon>Duplodnaviria</taxon>
        <taxon>Heunggongvirae</taxon>
        <taxon>Uroviricota</taxon>
        <taxon>Caudoviricetes</taxon>
    </lineage>
</organism>
<sequence length="175" mass="20746">MSKQVNLGHIGRMFNVHVFAVCQFLRMHRKKPISRLHRGKVSYYGPADLFEKKREEFVQYVFGLFDRRSPLTRCCARTAKVNAAISDMRFETNRFEEKLRAKESHTKRLIRVSDITDTVGDVEEHRIYEFRHYVNGAVSFFRWTGNSWEFVEGERSSLNKKQFVKSICERYKVAP</sequence>
<evidence type="ECO:0000313" key="1">
    <source>
        <dbReference type="EMBL" id="DAG01174.1"/>
    </source>
</evidence>
<reference evidence="1" key="1">
    <citation type="journal article" date="2021" name="Proc. Natl. Acad. Sci. U.S.A.">
        <title>A Catalog of Tens of Thousands of Viruses from Human Metagenomes Reveals Hidden Associations with Chronic Diseases.</title>
        <authorList>
            <person name="Tisza M.J."/>
            <person name="Buck C.B."/>
        </authorList>
    </citation>
    <scope>NUCLEOTIDE SEQUENCE</scope>
    <source>
        <strain evidence="1">Ctt0c4</strain>
    </source>
</reference>
<protein>
    <submittedName>
        <fullName evidence="1">Uncharacterized protein</fullName>
    </submittedName>
</protein>
<accession>A0A8S5V397</accession>
<proteinExistence type="predicted"/>